<dbReference type="RefSeq" id="WP_199111644.1">
    <property type="nucleotide sequence ID" value="NZ_JAHWXQ010000007.1"/>
</dbReference>
<reference evidence="2 3" key="1">
    <citation type="submission" date="2021-07" db="EMBL/GenBank/DDBJ databases">
        <authorList>
            <person name="Kim M.K."/>
        </authorList>
    </citation>
    <scope>NUCLEOTIDE SEQUENCE [LARGE SCALE GENOMIC DNA]</scope>
    <source>
        <strain evidence="2 3">HLY7-15</strain>
    </source>
</reference>
<proteinExistence type="predicted"/>
<evidence type="ECO:0000313" key="2">
    <source>
        <dbReference type="EMBL" id="MBW3366903.1"/>
    </source>
</evidence>
<protein>
    <submittedName>
        <fullName evidence="2">Uncharacterized protein</fullName>
    </submittedName>
</protein>
<comment type="caution">
    <text evidence="2">The sequence shown here is derived from an EMBL/GenBank/DDBJ whole genome shotgun (WGS) entry which is preliminary data.</text>
</comment>
<dbReference type="EMBL" id="JAHWXQ010000007">
    <property type="protein sequence ID" value="MBW3366903.1"/>
    <property type="molecule type" value="Genomic_DNA"/>
</dbReference>
<evidence type="ECO:0000313" key="3">
    <source>
        <dbReference type="Proteomes" id="UP000774935"/>
    </source>
</evidence>
<keyword evidence="3" id="KW-1185">Reference proteome</keyword>
<keyword evidence="1" id="KW-1133">Transmembrane helix</keyword>
<organism evidence="2 3">
    <name type="scientific">Pontibacter populi</name>
    <dbReference type="NCBI Taxonomy" id="890055"/>
    <lineage>
        <taxon>Bacteria</taxon>
        <taxon>Pseudomonadati</taxon>
        <taxon>Bacteroidota</taxon>
        <taxon>Cytophagia</taxon>
        <taxon>Cytophagales</taxon>
        <taxon>Hymenobacteraceae</taxon>
        <taxon>Pontibacter</taxon>
    </lineage>
</organism>
<keyword evidence="1" id="KW-0472">Membrane</keyword>
<keyword evidence="1" id="KW-0812">Transmembrane</keyword>
<accession>A0ABS6XH54</accession>
<feature type="transmembrane region" description="Helical" evidence="1">
    <location>
        <begin position="59"/>
        <end position="80"/>
    </location>
</feature>
<dbReference type="Proteomes" id="UP000774935">
    <property type="component" value="Unassembled WGS sequence"/>
</dbReference>
<gene>
    <name evidence="2" type="ORF">KYK27_17720</name>
</gene>
<sequence>MEDNTEVEPLENKINTVSENLSDKISAPVETAIITPKQGIENIEEHHARHEGMKNWKSYVWEFVMLFFAVFLGFLAQNFLEHRLEKETGNQYVRSMIEDIISDSTKINQTLEFTKKQQLALDSLSALFDNPPYSDSTIKTMYILMLKYTMNQSNVTLTKRTVSQLKNSGGMRLISDKISADEITKYIEGAEDIESQGDYFKNIALGEIIKLNNQIFYLKYIKGVARKDIDSFIMKAPVKLANNNEDLLIEYSNLVFFTSGLLINYNNKLTNFKAGIPRTIEILKKENHIE</sequence>
<evidence type="ECO:0000256" key="1">
    <source>
        <dbReference type="SAM" id="Phobius"/>
    </source>
</evidence>
<name>A0ABS6XH54_9BACT</name>